<keyword evidence="5" id="KW-0479">Metal-binding</keyword>
<feature type="domain" description="4Fe-4S Mo/W bis-MGD-type" evidence="10">
    <location>
        <begin position="55"/>
        <end position="111"/>
    </location>
</feature>
<keyword evidence="4" id="KW-0004">4Fe-4S</keyword>
<dbReference type="GO" id="GO:0009061">
    <property type="term" value="P:anaerobic respiration"/>
    <property type="evidence" value="ECO:0007669"/>
    <property type="project" value="TreeGrafter"/>
</dbReference>
<dbReference type="InterPro" id="IPR006963">
    <property type="entry name" value="Mopterin_OxRdtase_4Fe-4S_dom"/>
</dbReference>
<dbReference type="Pfam" id="PF04879">
    <property type="entry name" value="Molybdop_Fe4S4"/>
    <property type="match status" value="1"/>
</dbReference>
<keyword evidence="9" id="KW-0411">Iron-sulfur</keyword>
<evidence type="ECO:0000256" key="5">
    <source>
        <dbReference type="ARBA" id="ARBA00022723"/>
    </source>
</evidence>
<evidence type="ECO:0000256" key="9">
    <source>
        <dbReference type="ARBA" id="ARBA00023014"/>
    </source>
</evidence>
<dbReference type="InterPro" id="IPR006311">
    <property type="entry name" value="TAT_signal"/>
</dbReference>
<dbReference type="PROSITE" id="PS51318">
    <property type="entry name" value="TAT"/>
    <property type="match status" value="1"/>
</dbReference>
<dbReference type="KEGG" id="amar:AMRN_1997"/>
<keyword evidence="6" id="KW-0732">Signal</keyword>
<dbReference type="GO" id="GO:0030313">
    <property type="term" value="C:cell envelope"/>
    <property type="evidence" value="ECO:0007669"/>
    <property type="project" value="UniProtKB-SubCell"/>
</dbReference>
<dbReference type="SUPFAM" id="SSF50692">
    <property type="entry name" value="ADC-like"/>
    <property type="match status" value="1"/>
</dbReference>
<dbReference type="GO" id="GO:0043546">
    <property type="term" value="F:molybdopterin cofactor binding"/>
    <property type="evidence" value="ECO:0007669"/>
    <property type="project" value="InterPro"/>
</dbReference>
<evidence type="ECO:0000256" key="2">
    <source>
        <dbReference type="ARBA" id="ARBA00004196"/>
    </source>
</evidence>
<dbReference type="PANTHER" id="PTHR43598">
    <property type="entry name" value="TUNGSTEN-CONTAINING FORMYLMETHANOFURAN DEHYDROGENASE 2 SUBUNIT B"/>
    <property type="match status" value="1"/>
</dbReference>
<dbReference type="Gene3D" id="2.20.25.90">
    <property type="entry name" value="ADC-like domains"/>
    <property type="match status" value="1"/>
</dbReference>
<comment type="subcellular location">
    <subcellularLocation>
        <location evidence="2">Cell envelope</location>
    </subcellularLocation>
</comment>
<evidence type="ECO:0000256" key="8">
    <source>
        <dbReference type="ARBA" id="ARBA00023004"/>
    </source>
</evidence>
<dbReference type="Pfam" id="PF01568">
    <property type="entry name" value="Molydop_binding"/>
    <property type="match status" value="1"/>
</dbReference>
<dbReference type="Gene3D" id="2.40.40.20">
    <property type="match status" value="1"/>
</dbReference>
<accession>A0A347TM91</accession>
<dbReference type="PIRSF" id="PIRSF036643">
    <property type="entry name" value="FDH_alpha"/>
    <property type="match status" value="1"/>
</dbReference>
<dbReference type="PROSITE" id="PS51669">
    <property type="entry name" value="4FE4S_MOW_BIS_MGD"/>
    <property type="match status" value="1"/>
</dbReference>
<evidence type="ECO:0000256" key="3">
    <source>
        <dbReference type="ARBA" id="ARBA00010312"/>
    </source>
</evidence>
<dbReference type="CDD" id="cd02792">
    <property type="entry name" value="MopB_CT_Formate-Dh-Na-like"/>
    <property type="match status" value="1"/>
</dbReference>
<keyword evidence="7" id="KW-0560">Oxidoreductase</keyword>
<dbReference type="GO" id="GO:0030151">
    <property type="term" value="F:molybdenum ion binding"/>
    <property type="evidence" value="ECO:0007669"/>
    <property type="project" value="TreeGrafter"/>
</dbReference>
<comment type="cofactor">
    <cofactor evidence="1">
        <name>[4Fe-4S] cluster</name>
        <dbReference type="ChEBI" id="CHEBI:49883"/>
    </cofactor>
</comment>
<keyword evidence="8" id="KW-0408">Iron</keyword>
<evidence type="ECO:0000259" key="10">
    <source>
        <dbReference type="PROSITE" id="PS51669"/>
    </source>
</evidence>
<proteinExistence type="inferred from homology"/>
<dbReference type="InterPro" id="IPR006656">
    <property type="entry name" value="Mopterin_OxRdtase"/>
</dbReference>
<evidence type="ECO:0000256" key="6">
    <source>
        <dbReference type="ARBA" id="ARBA00022729"/>
    </source>
</evidence>
<dbReference type="Gene3D" id="3.40.50.740">
    <property type="match status" value="1"/>
</dbReference>
<protein>
    <submittedName>
        <fullName evidence="11">Formate dehydrogenase N, alpha subunit, cysteine-containing</fullName>
    </submittedName>
</protein>
<sequence>MGKNEFNDISLKIGRRNFLKLASIGAGVGATSMFASGNTVREATKEEIKNPFPGSKKVKSICSICSAGCGIVAEVQNGVWVRQDVAQDHPISEGSHCCKGIDQIDLVKSKQRIKHPLKKVNGKWERISWKQAIDEISEKMLELRAENGPDSAMFLGSAKFNLQQSFYFSKFAALWGTNNIDHVARVCHSASVAGAANTWGYGAMTNHFGDVVGHSKAILMIGANSASACPIGFKHFLKAKDRNNAKLIVVDPVYTKSAAKADHYLRIRTGTDVAFVYGMLHLIFKNGWEDKNFIESRVYGMDKIREEAKKWTPEITADVTGIPAEKIIQITTIFAKTKPATAVWALGITQHSTGTSNTRIIPILQLVLGNAGKEGGGCNIIRGHDNVQGSTDMCNLADSLPGYYGLSEDAWKYYAKAWGIDFNWLQGRFHSPKWMHEKGFSLAKWWQGVLQEEKTYSSSPIRALWVQGTGITSMSQQEKIQKALNKLDLIVIAEPFVNEAAILTDRKDGIYIIPAATQFETEGSVTASNRSSQWRSKIVDPLYESKPDHEIMFEFAKKFGFYDEFTRGMKLDIKDGEIKKVKDTFTWPDDAADELARTVKTIGLGGWTAKRLREHQENWHLFDPITLRGYGKMKNQYYGLPWPCWDTKHPGSPILYNPDTPVNEGGMGFRNRFGLEHDGESQLANDNVNVKKSLVKGGYPEITKANIEEVLGITLTEEEKRKMGANWKVDLSGIIQEKCREKGVCVYGNAKARAIVWTFPDPVPKHREPIHSPRFDLVKKYPTYADQKNNFRVDVRFESEQMEKDWSKEFPTMIVTMRVVNLSGAGMLERTSKYLSHITPEMFAHINPELAAQHGLRDGDMMWLHSPHGTKIKIKAYHNYSVTPDRIAMPYNFAGMMQGVDLSHRYPEGTKPYAIGESSNTITNYGFDIITQIPEFNAGLCKIERA</sequence>
<dbReference type="SMART" id="SM00926">
    <property type="entry name" value="Molybdop_Fe4S4"/>
    <property type="match status" value="1"/>
</dbReference>
<gene>
    <name evidence="11" type="primary">fdhFc</name>
    <name evidence="11" type="ORF">AMRN_1997</name>
</gene>
<dbReference type="GO" id="GO:0016491">
    <property type="term" value="F:oxidoreductase activity"/>
    <property type="evidence" value="ECO:0007669"/>
    <property type="project" value="UniProtKB-KW"/>
</dbReference>
<dbReference type="AlphaFoldDB" id="A0A347TM91"/>
<dbReference type="Gene3D" id="3.40.228.10">
    <property type="entry name" value="Dimethylsulfoxide Reductase, domain 2"/>
    <property type="match status" value="1"/>
</dbReference>
<dbReference type="InterPro" id="IPR006657">
    <property type="entry name" value="MoPterin_dinucl-bd_dom"/>
</dbReference>
<name>A0A347TM91_9BACT</name>
<dbReference type="SUPFAM" id="SSF53706">
    <property type="entry name" value="Formate dehydrogenase/DMSO reductase, domains 1-3"/>
    <property type="match status" value="1"/>
</dbReference>
<evidence type="ECO:0000256" key="1">
    <source>
        <dbReference type="ARBA" id="ARBA00001966"/>
    </source>
</evidence>
<dbReference type="GO" id="GO:0051539">
    <property type="term" value="F:4 iron, 4 sulfur cluster binding"/>
    <property type="evidence" value="ECO:0007669"/>
    <property type="project" value="UniProtKB-KW"/>
</dbReference>
<evidence type="ECO:0000313" key="12">
    <source>
        <dbReference type="Proteomes" id="UP000264693"/>
    </source>
</evidence>
<dbReference type="Pfam" id="PF00384">
    <property type="entry name" value="Molybdopterin"/>
    <property type="match status" value="1"/>
</dbReference>
<dbReference type="EMBL" id="CP032101">
    <property type="protein sequence ID" value="AXX87719.1"/>
    <property type="molecule type" value="Genomic_DNA"/>
</dbReference>
<dbReference type="Proteomes" id="UP000264693">
    <property type="component" value="Chromosome"/>
</dbReference>
<dbReference type="InterPro" id="IPR009010">
    <property type="entry name" value="Asp_de-COase-like_dom_sf"/>
</dbReference>
<dbReference type="PANTHER" id="PTHR43598:SF1">
    <property type="entry name" value="FORMATE DEHYDROGENASE-O MAJOR SUBUNIT"/>
    <property type="match status" value="1"/>
</dbReference>
<evidence type="ECO:0000256" key="4">
    <source>
        <dbReference type="ARBA" id="ARBA00022485"/>
    </source>
</evidence>
<reference evidence="11 12" key="1">
    <citation type="submission" date="2018-08" db="EMBL/GenBank/DDBJ databases">
        <title>Complete genome of the Arcobacter marinus type strain JCM 15502.</title>
        <authorList>
            <person name="Miller W.G."/>
            <person name="Yee E."/>
            <person name="Huynh S."/>
            <person name="Parker C.T."/>
        </authorList>
    </citation>
    <scope>NUCLEOTIDE SEQUENCE [LARGE SCALE GENOMIC DNA]</scope>
    <source>
        <strain evidence="11 12">JCM 15502</strain>
    </source>
</reference>
<evidence type="ECO:0000256" key="7">
    <source>
        <dbReference type="ARBA" id="ARBA00023002"/>
    </source>
</evidence>
<comment type="similarity">
    <text evidence="3">Belongs to the prokaryotic molybdopterin-containing oxidoreductase family.</text>
</comment>
<evidence type="ECO:0000313" key="11">
    <source>
        <dbReference type="EMBL" id="AXX87719.1"/>
    </source>
</evidence>
<organism evidence="11 12">
    <name type="scientific">Malaciobacter marinus</name>
    <dbReference type="NCBI Taxonomy" id="505249"/>
    <lineage>
        <taxon>Bacteria</taxon>
        <taxon>Pseudomonadati</taxon>
        <taxon>Campylobacterota</taxon>
        <taxon>Epsilonproteobacteria</taxon>
        <taxon>Campylobacterales</taxon>
        <taxon>Arcobacteraceae</taxon>
        <taxon>Malaciobacter</taxon>
    </lineage>
</organism>
<dbReference type="GO" id="GO:0009055">
    <property type="term" value="F:electron transfer activity"/>
    <property type="evidence" value="ECO:0007669"/>
    <property type="project" value="TreeGrafter"/>
</dbReference>